<dbReference type="AlphaFoldDB" id="A0A0F8W454"/>
<protein>
    <submittedName>
        <fullName evidence="1">Uncharacterized protein</fullName>
    </submittedName>
</protein>
<comment type="caution">
    <text evidence="1">The sequence shown here is derived from an EMBL/GenBank/DDBJ whole genome shotgun (WGS) entry which is preliminary data.</text>
</comment>
<organism evidence="1">
    <name type="scientific">marine sediment metagenome</name>
    <dbReference type="NCBI Taxonomy" id="412755"/>
    <lineage>
        <taxon>unclassified sequences</taxon>
        <taxon>metagenomes</taxon>
        <taxon>ecological metagenomes</taxon>
    </lineage>
</organism>
<dbReference type="EMBL" id="LAZR01067480">
    <property type="protein sequence ID" value="KKK51502.1"/>
    <property type="molecule type" value="Genomic_DNA"/>
</dbReference>
<name>A0A0F8W454_9ZZZZ</name>
<reference evidence="1" key="1">
    <citation type="journal article" date="2015" name="Nature">
        <title>Complex archaea that bridge the gap between prokaryotes and eukaryotes.</title>
        <authorList>
            <person name="Spang A."/>
            <person name="Saw J.H."/>
            <person name="Jorgensen S.L."/>
            <person name="Zaremba-Niedzwiedzka K."/>
            <person name="Martijn J."/>
            <person name="Lind A.E."/>
            <person name="van Eijk R."/>
            <person name="Schleper C."/>
            <person name="Guy L."/>
            <person name="Ettema T.J."/>
        </authorList>
    </citation>
    <scope>NUCLEOTIDE SEQUENCE</scope>
</reference>
<proteinExistence type="predicted"/>
<feature type="non-terminal residue" evidence="1">
    <location>
        <position position="1"/>
    </location>
</feature>
<gene>
    <name evidence="1" type="ORF">LCGC14_3114320</name>
</gene>
<accession>A0A0F8W454</accession>
<evidence type="ECO:0000313" key="1">
    <source>
        <dbReference type="EMBL" id="KKK51502.1"/>
    </source>
</evidence>
<sequence length="23" mass="2716">FFDYANEPLAKIQHEWNILPKAA</sequence>